<dbReference type="Pfam" id="PF19929">
    <property type="entry name" value="DUF6392"/>
    <property type="match status" value="1"/>
</dbReference>
<proteinExistence type="predicted"/>
<comment type="caution">
    <text evidence="1">The sequence shown here is derived from an EMBL/GenBank/DDBJ whole genome shotgun (WGS) entry which is preliminary data.</text>
</comment>
<sequence length="155" mass="17692">MTVNIESLIRNLGNSYKDLIDSGIITYKSEPKGAAGSPTISLDMAKEGVFLAFRREGRILKEITLSIQNDSVKNWVFPNELPTPLQKSMSRRWVHDVFGEPEGSAPPRVVMKRAFGWVEKFTVEDFHVPITMQIDYDLNETVKEVAFILTSEMRW</sequence>
<accession>A0A8K0V895</accession>
<dbReference type="InterPro" id="IPR045657">
    <property type="entry name" value="DUF6392"/>
</dbReference>
<gene>
    <name evidence="1" type="ORF">JJB97_18100</name>
</gene>
<keyword evidence="2" id="KW-1185">Reference proteome</keyword>
<organism evidence="1 2">
    <name type="scientific">Tenebrionibacter intestinalis</name>
    <dbReference type="NCBI Taxonomy" id="2799638"/>
    <lineage>
        <taxon>Bacteria</taxon>
        <taxon>Pseudomonadati</taxon>
        <taxon>Pseudomonadota</taxon>
        <taxon>Gammaproteobacteria</taxon>
        <taxon>Enterobacterales</taxon>
        <taxon>Enterobacteriaceae</taxon>
        <taxon>Tenebrionibacter/Tenebrionicola group</taxon>
        <taxon>Tenebrionibacter</taxon>
    </lineage>
</organism>
<reference evidence="1" key="1">
    <citation type="submission" date="2021-01" db="EMBL/GenBank/DDBJ databases">
        <title>Intestinitalea alba gen. nov., sp. nov., a novel genus of the family Enterobacteriaceae, isolated from the gut of the plastic-eating mealworm Tenebrio molitor L.</title>
        <authorList>
            <person name="Yang Y."/>
        </authorList>
    </citation>
    <scope>NUCLEOTIDE SEQUENCE</scope>
    <source>
        <strain evidence="1">BIT-L3</strain>
    </source>
</reference>
<evidence type="ECO:0000313" key="1">
    <source>
        <dbReference type="EMBL" id="MBK4717178.1"/>
    </source>
</evidence>
<dbReference type="RefSeq" id="WP_238715472.1">
    <property type="nucleotide sequence ID" value="NZ_JAEPBH010000141.1"/>
</dbReference>
<evidence type="ECO:0000313" key="2">
    <source>
        <dbReference type="Proteomes" id="UP000659047"/>
    </source>
</evidence>
<dbReference type="Proteomes" id="UP000659047">
    <property type="component" value="Unassembled WGS sequence"/>
</dbReference>
<name>A0A8K0V895_9ENTR</name>
<dbReference type="AlphaFoldDB" id="A0A8K0V895"/>
<protein>
    <submittedName>
        <fullName evidence="1">Pyocin immunity protein</fullName>
    </submittedName>
</protein>
<dbReference type="EMBL" id="JAEPBH010000141">
    <property type="protein sequence ID" value="MBK4717178.1"/>
    <property type="molecule type" value="Genomic_DNA"/>
</dbReference>